<dbReference type="PANTHER" id="PTHR11647">
    <property type="entry name" value="HYDRANTOINASE/DIHYDROPYRIMIDINASE FAMILY MEMBER"/>
    <property type="match status" value="1"/>
</dbReference>
<dbReference type="EMBL" id="QUAH01000015">
    <property type="protein sequence ID" value="RFT14973.1"/>
    <property type="molecule type" value="Genomic_DNA"/>
</dbReference>
<dbReference type="EC" id="3.4.19.-" evidence="1"/>
<dbReference type="InterPro" id="IPR032466">
    <property type="entry name" value="Metal_Hydrolase"/>
</dbReference>
<comment type="cofactor">
    <cofactor evidence="1 4">
        <name>Zn(2+)</name>
        <dbReference type="ChEBI" id="CHEBI:29105"/>
    </cofactor>
    <text evidence="1 4">Binds 2 Zn(2+) ions per subunit.</text>
</comment>
<feature type="binding site" evidence="4">
    <location>
        <position position="225"/>
    </location>
    <ligand>
        <name>Zn(2+)</name>
        <dbReference type="ChEBI" id="CHEBI:29105"/>
        <label>2</label>
        <note>catalytic</note>
    </ligand>
</feature>
<dbReference type="GO" id="GO:0008237">
    <property type="term" value="F:metallopeptidase activity"/>
    <property type="evidence" value="ECO:0007669"/>
    <property type="project" value="UniProtKB-KW"/>
</dbReference>
<evidence type="ECO:0000256" key="1">
    <source>
        <dbReference type="PIRNR" id="PIRNR001238"/>
    </source>
</evidence>
<dbReference type="GO" id="GO:0046872">
    <property type="term" value="F:metal ion binding"/>
    <property type="evidence" value="ECO:0007669"/>
    <property type="project" value="UniProtKB-KW"/>
</dbReference>
<keyword evidence="1" id="KW-0645">Protease</keyword>
<feature type="binding site" evidence="4">
    <location>
        <position position="196"/>
    </location>
    <ligand>
        <name>Zn(2+)</name>
        <dbReference type="ChEBI" id="CHEBI:29105"/>
        <label>2</label>
        <note>catalytic</note>
    </ligand>
</feature>
<feature type="binding site" evidence="3">
    <location>
        <position position="288"/>
    </location>
    <ligand>
        <name>substrate</name>
    </ligand>
</feature>
<dbReference type="PANTHER" id="PTHR11647:SF1">
    <property type="entry name" value="COLLAPSIN RESPONSE MEDIATOR PROTEIN"/>
    <property type="match status" value="1"/>
</dbReference>
<feature type="active site" description="Proton acceptor" evidence="2">
    <location>
        <position position="284"/>
    </location>
</feature>
<dbReference type="AlphaFoldDB" id="A0A3E2BJQ6"/>
<accession>A0A3E2BJQ6</accession>
<dbReference type="GO" id="GO:0006508">
    <property type="term" value="P:proteolysis"/>
    <property type="evidence" value="ECO:0007669"/>
    <property type="project" value="UniProtKB-KW"/>
</dbReference>
<evidence type="ECO:0000313" key="6">
    <source>
        <dbReference type="EMBL" id="RFT14973.1"/>
    </source>
</evidence>
<evidence type="ECO:0000256" key="3">
    <source>
        <dbReference type="PIRSR" id="PIRSR001238-2"/>
    </source>
</evidence>
<name>A0A3E2BJQ6_9BACT</name>
<feature type="binding site" evidence="3">
    <location>
        <position position="164"/>
    </location>
    <ligand>
        <name>substrate</name>
    </ligand>
</feature>
<dbReference type="NCBIfam" id="TIGR01975">
    <property type="entry name" value="isoAsp_dipep"/>
    <property type="match status" value="1"/>
</dbReference>
<dbReference type="Proteomes" id="UP000257323">
    <property type="component" value="Unassembled WGS sequence"/>
</dbReference>
<comment type="caution">
    <text evidence="6">The sequence shown here is derived from an EMBL/GenBank/DDBJ whole genome shotgun (WGS) entry which is preliminary data.</text>
</comment>
<comment type="similarity">
    <text evidence="1">Belongs to the peptidase M38 family.</text>
</comment>
<comment type="PTM">
    <text evidence="1">Carboxylation allows a single lysine to coordinate two zinc ions.</text>
</comment>
<keyword evidence="1" id="KW-0378">Hydrolase</keyword>
<organism evidence="6 7">
    <name type="scientific">Candidatus Saccharicenans subterraneus</name>
    <dbReference type="NCBI Taxonomy" id="2508984"/>
    <lineage>
        <taxon>Bacteria</taxon>
        <taxon>Candidatus Aminicenantota</taxon>
        <taxon>Candidatus Aminicenantia</taxon>
        <taxon>Candidatus Aminicenantales</taxon>
        <taxon>Candidatus Saccharicenantaceae</taxon>
        <taxon>Candidatus Saccharicenans</taxon>
    </lineage>
</organism>
<feature type="binding site" evidence="3">
    <location>
        <position position="131"/>
    </location>
    <ligand>
        <name>substrate</name>
    </ligand>
</feature>
<keyword evidence="1 4" id="KW-0479">Metal-binding</keyword>
<dbReference type="InterPro" id="IPR050378">
    <property type="entry name" value="Metallo-dep_Hydrolases_sf"/>
</dbReference>
<sequence>MFTLIKNIKTCGQTPGQLQDMLIAGERIAALAGAGRVKLEGVEYRVVEGRGLTAIPGFIDPHVHILGGGGEGGPTTRAPEIRVEDCLSCGVTTVIGCLGTDSVTRHMSSLLAKARALETEGLSTWIYTGAYNLPTPTITGSVRSDVALIDKVIGAGEIAISDHRSSQPTFEEFLKLVAECRVGGMLGGKAGVAHFHLGDGRRGLEYFFRMLEESELPATQVMATHANRNRHLFSQALEWIRRGGYIDLTCGPEPYDPDEVSVMEALGQIKSLGLPLGRVTVSSDANGSLPVFDEKGKLVALTVASQKDFIRAFREVVQNKILSLEEAVAVFSGNAADFYRLPGKGKLLPGYDADLLLLDEALQVKYVFSRGRMAMEDGQLKVRSTFVL</sequence>
<dbReference type="PIRSF" id="PIRSF001238">
    <property type="entry name" value="IadA"/>
    <property type="match status" value="1"/>
</dbReference>
<feature type="binding site" evidence="4">
    <location>
        <position position="284"/>
    </location>
    <ligand>
        <name>Zn(2+)</name>
        <dbReference type="ChEBI" id="CHEBI:29105"/>
        <label>1</label>
        <note>catalytic</note>
    </ligand>
</feature>
<feature type="binding site" evidence="3">
    <location>
        <position position="228"/>
    </location>
    <ligand>
        <name>substrate</name>
    </ligand>
</feature>
<dbReference type="SUPFAM" id="SSF51338">
    <property type="entry name" value="Composite domain of metallo-dependent hydrolases"/>
    <property type="match status" value="1"/>
</dbReference>
<feature type="binding site" evidence="3">
    <location>
        <position position="100"/>
    </location>
    <ligand>
        <name>substrate</name>
    </ligand>
</feature>
<dbReference type="InterPro" id="IPR006680">
    <property type="entry name" value="Amidohydro-rel"/>
</dbReference>
<keyword evidence="1" id="KW-0482">Metalloprotease</keyword>
<evidence type="ECO:0000259" key="5">
    <source>
        <dbReference type="Pfam" id="PF01979"/>
    </source>
</evidence>
<dbReference type="GO" id="GO:0005737">
    <property type="term" value="C:cytoplasm"/>
    <property type="evidence" value="ECO:0007669"/>
    <property type="project" value="UniProtKB-SubCell"/>
</dbReference>
<comment type="subcellular location">
    <subcellularLocation>
        <location evidence="1">Cytoplasm</location>
    </subcellularLocation>
</comment>
<feature type="binding site" evidence="4">
    <location>
        <position position="62"/>
    </location>
    <ligand>
        <name>Zn(2+)</name>
        <dbReference type="ChEBI" id="CHEBI:29105"/>
        <label>1</label>
        <note>catalytic</note>
    </ligand>
</feature>
<proteinExistence type="inferred from homology"/>
<feature type="binding site" evidence="3">
    <location>
        <begin position="69"/>
        <end position="71"/>
    </location>
    <ligand>
        <name>substrate</name>
    </ligand>
</feature>
<dbReference type="InterPro" id="IPR010229">
    <property type="entry name" value="Pept_M38_dipep"/>
</dbReference>
<dbReference type="Pfam" id="PF01979">
    <property type="entry name" value="Amidohydro_1"/>
    <property type="match status" value="1"/>
</dbReference>
<dbReference type="SUPFAM" id="SSF51556">
    <property type="entry name" value="Metallo-dependent hydrolases"/>
    <property type="match status" value="1"/>
</dbReference>
<feature type="binding site" evidence="4">
    <location>
        <position position="64"/>
    </location>
    <ligand>
        <name>Zn(2+)</name>
        <dbReference type="ChEBI" id="CHEBI:29105"/>
        <label>1</label>
        <note>catalytic</note>
    </ligand>
</feature>
<comment type="function">
    <text evidence="1">Catalyzes the hydrolytic cleavage of a subset of L-isoaspartyl (L-beta-aspartyl) dipeptides. Used to degrade proteins damaged by L-isoaspartyl residues formation.</text>
</comment>
<dbReference type="InterPro" id="IPR011059">
    <property type="entry name" value="Metal-dep_hydrolase_composite"/>
</dbReference>
<protein>
    <recommendedName>
        <fullName evidence="1">Isoaspartyl dipeptidase</fullName>
        <ecNumber evidence="1">3.4.19.-</ecNumber>
    </recommendedName>
</protein>
<reference evidence="6 7" key="1">
    <citation type="submission" date="2018-08" db="EMBL/GenBank/DDBJ databases">
        <title>Genome analysis of the thermophilic bacterium of the candidate phylum Aminicenantes from deep subsurface aquifer revealed its physiology and ecological role.</title>
        <authorList>
            <person name="Kadnikov V.V."/>
            <person name="Mardanov A.V."/>
            <person name="Beletsky A.V."/>
            <person name="Karnachuk O.V."/>
            <person name="Ravin N.V."/>
        </authorList>
    </citation>
    <scope>NUCLEOTIDE SEQUENCE [LARGE SCALE GENOMIC DNA]</scope>
    <source>
        <strain evidence="6">BY38</strain>
    </source>
</reference>
<evidence type="ECO:0000256" key="2">
    <source>
        <dbReference type="PIRSR" id="PIRSR001238-1"/>
    </source>
</evidence>
<evidence type="ECO:0000256" key="4">
    <source>
        <dbReference type="PIRSR" id="PIRSR001238-3"/>
    </source>
</evidence>
<evidence type="ECO:0000313" key="7">
    <source>
        <dbReference type="Proteomes" id="UP000257323"/>
    </source>
</evidence>
<dbReference type="Gene3D" id="2.30.40.10">
    <property type="entry name" value="Urease, subunit C, domain 1"/>
    <property type="match status" value="1"/>
</dbReference>
<dbReference type="GO" id="GO:0016810">
    <property type="term" value="F:hydrolase activity, acting on carbon-nitrogen (but not peptide) bonds"/>
    <property type="evidence" value="ECO:0007669"/>
    <property type="project" value="InterPro"/>
</dbReference>
<dbReference type="Gene3D" id="3.20.20.140">
    <property type="entry name" value="Metal-dependent hydrolases"/>
    <property type="match status" value="1"/>
</dbReference>
<gene>
    <name evidence="6" type="ORF">OP8BY_1173</name>
</gene>
<dbReference type="GO" id="GO:0008798">
    <property type="term" value="F:beta-aspartyl-peptidase activity"/>
    <property type="evidence" value="ECO:0007669"/>
    <property type="project" value="InterPro"/>
</dbReference>
<feature type="domain" description="Amidohydrolase-related" evidence="5">
    <location>
        <begin position="278"/>
        <end position="372"/>
    </location>
</feature>
<keyword evidence="1 4" id="KW-0862">Zinc</keyword>